<dbReference type="Proteomes" id="UP001217089">
    <property type="component" value="Unassembled WGS sequence"/>
</dbReference>
<gene>
    <name evidence="1" type="ORF">KUTeg_021693</name>
</gene>
<keyword evidence="2" id="KW-1185">Reference proteome</keyword>
<reference evidence="1 2" key="1">
    <citation type="submission" date="2022-12" db="EMBL/GenBank/DDBJ databases">
        <title>Chromosome-level genome of Tegillarca granosa.</title>
        <authorList>
            <person name="Kim J."/>
        </authorList>
    </citation>
    <scope>NUCLEOTIDE SEQUENCE [LARGE SCALE GENOMIC DNA]</scope>
    <source>
        <strain evidence="1">Teg-2019</strain>
        <tissue evidence="1">Adductor muscle</tissue>
    </source>
</reference>
<accession>A0ABQ9E4B1</accession>
<name>A0ABQ9E4B1_TEGGR</name>
<dbReference type="PANTHER" id="PTHR21725">
    <property type="entry name" value="E3 UBIQUITIN-PROTEIN LIGASE UBR4"/>
    <property type="match status" value="1"/>
</dbReference>
<dbReference type="InterPro" id="IPR045189">
    <property type="entry name" value="UBR4-like"/>
</dbReference>
<organism evidence="1 2">
    <name type="scientific">Tegillarca granosa</name>
    <name type="common">Malaysian cockle</name>
    <name type="synonym">Anadara granosa</name>
    <dbReference type="NCBI Taxonomy" id="220873"/>
    <lineage>
        <taxon>Eukaryota</taxon>
        <taxon>Metazoa</taxon>
        <taxon>Spiralia</taxon>
        <taxon>Lophotrochozoa</taxon>
        <taxon>Mollusca</taxon>
        <taxon>Bivalvia</taxon>
        <taxon>Autobranchia</taxon>
        <taxon>Pteriomorphia</taxon>
        <taxon>Arcoida</taxon>
        <taxon>Arcoidea</taxon>
        <taxon>Arcidae</taxon>
        <taxon>Tegillarca</taxon>
    </lineage>
</organism>
<evidence type="ECO:0000313" key="1">
    <source>
        <dbReference type="EMBL" id="KAJ8300174.1"/>
    </source>
</evidence>
<evidence type="ECO:0000313" key="2">
    <source>
        <dbReference type="Proteomes" id="UP001217089"/>
    </source>
</evidence>
<sequence length="216" mass="24748">MIKPDAILVQEIKVVPAKAKCLQQRTTMILLCEDGSLRIYMANVDTTNYWLSPYLQPQSPIAVLKPVKKKKTTRLGRPVGSFGGNDILQVYNVPQIKHRLNTTGMYIASTKPAGFTIEINNTNNLNVMVGLRVLVGTQSIERAPSYLEIFGRTTQVNLNRARWFDLPLTREESLTADKKITLFNRLAISLWLHNRSYYMKVWIKFTAKHELYNIHL</sequence>
<proteinExistence type="predicted"/>
<protein>
    <submittedName>
        <fullName evidence="1">Uncharacterized protein</fullName>
    </submittedName>
</protein>
<dbReference type="EMBL" id="JARBDR010000919">
    <property type="protein sequence ID" value="KAJ8300174.1"/>
    <property type="molecule type" value="Genomic_DNA"/>
</dbReference>
<comment type="caution">
    <text evidence="1">The sequence shown here is derived from an EMBL/GenBank/DDBJ whole genome shotgun (WGS) entry which is preliminary data.</text>
</comment>
<dbReference type="PANTHER" id="PTHR21725:SF1">
    <property type="entry name" value="E3 UBIQUITIN-PROTEIN LIGASE UBR4"/>
    <property type="match status" value="1"/>
</dbReference>